<dbReference type="Proteomes" id="UP000228531">
    <property type="component" value="Unassembled WGS sequence"/>
</dbReference>
<comment type="similarity">
    <text evidence="2">Belongs to the CPA3 antiporters (TC 2.A.63) subunit E family.</text>
</comment>
<keyword evidence="4 7" id="KW-0812">Transmembrane</keyword>
<keyword evidence="6 7" id="KW-0472">Membrane</keyword>
<gene>
    <name evidence="8" type="ORF">BC777_0827</name>
</gene>
<accession>A0A2M8WM91</accession>
<evidence type="ECO:0000256" key="5">
    <source>
        <dbReference type="ARBA" id="ARBA00022989"/>
    </source>
</evidence>
<evidence type="ECO:0000256" key="2">
    <source>
        <dbReference type="ARBA" id="ARBA00006228"/>
    </source>
</evidence>
<dbReference type="AlphaFoldDB" id="A0A2M8WM91"/>
<dbReference type="Pfam" id="PF01899">
    <property type="entry name" value="MNHE"/>
    <property type="match status" value="1"/>
</dbReference>
<dbReference type="GO" id="GO:0005886">
    <property type="term" value="C:plasma membrane"/>
    <property type="evidence" value="ECO:0007669"/>
    <property type="project" value="UniProtKB-SubCell"/>
</dbReference>
<comment type="subcellular location">
    <subcellularLocation>
        <location evidence="1">Cell membrane</location>
        <topology evidence="1">Multi-pass membrane protein</topology>
    </subcellularLocation>
</comment>
<evidence type="ECO:0000256" key="7">
    <source>
        <dbReference type="SAM" id="Phobius"/>
    </source>
</evidence>
<keyword evidence="9" id="KW-1185">Reference proteome</keyword>
<reference evidence="8 9" key="1">
    <citation type="submission" date="2017-11" db="EMBL/GenBank/DDBJ databases">
        <title>Genomic Encyclopedia of Archaeal and Bacterial Type Strains, Phase II (KMG-II): From Individual Species to Whole Genera.</title>
        <authorList>
            <person name="Goeker M."/>
        </authorList>
    </citation>
    <scope>NUCLEOTIDE SEQUENCE [LARGE SCALE GENOMIC DNA]</scope>
    <source>
        <strain evidence="8 9">DSM 29128</strain>
    </source>
</reference>
<dbReference type="RefSeq" id="WP_100366856.1">
    <property type="nucleotide sequence ID" value="NZ_PGTY01000001.1"/>
</dbReference>
<dbReference type="PIRSF" id="PIRSF019239">
    <property type="entry name" value="MrpE"/>
    <property type="match status" value="1"/>
</dbReference>
<dbReference type="PANTHER" id="PTHR34584">
    <property type="entry name" value="NA(+)/H(+) ANTIPORTER SUBUNIT E1"/>
    <property type="match status" value="1"/>
</dbReference>
<dbReference type="OrthoDB" id="9807187at2"/>
<feature type="transmembrane region" description="Helical" evidence="7">
    <location>
        <begin position="25"/>
        <end position="45"/>
    </location>
</feature>
<evidence type="ECO:0000313" key="9">
    <source>
        <dbReference type="Proteomes" id="UP000228531"/>
    </source>
</evidence>
<evidence type="ECO:0000256" key="4">
    <source>
        <dbReference type="ARBA" id="ARBA00022692"/>
    </source>
</evidence>
<protein>
    <submittedName>
        <fullName evidence="8">Multisubunit sodium/proton antiporter MrpE subunit</fullName>
    </submittedName>
</protein>
<sequence>MNLFLLNLLLAVIWAGLWGSFTLTQLAFGFVIGFLTLWIAQPLFGGPNGYYLRAYRIVRLILFFIYDLCVSSIRVAYDVLTPQDHSNPAILEMPLDVQSDMEILLVTNLISLTPGTLSLDVTPDRKTLIVHAMFADDPDEVIRSLKSGMERMVKEVFEA</sequence>
<evidence type="ECO:0000256" key="1">
    <source>
        <dbReference type="ARBA" id="ARBA00004651"/>
    </source>
</evidence>
<name>A0A2M8WM91_9RHOB</name>
<feature type="transmembrane region" description="Helical" evidence="7">
    <location>
        <begin position="57"/>
        <end position="77"/>
    </location>
</feature>
<evidence type="ECO:0000256" key="6">
    <source>
        <dbReference type="ARBA" id="ARBA00023136"/>
    </source>
</evidence>
<dbReference type="PANTHER" id="PTHR34584:SF1">
    <property type="entry name" value="NA(+)_H(+) ANTIPORTER SUBUNIT E1"/>
    <property type="match status" value="1"/>
</dbReference>
<keyword evidence="3" id="KW-1003">Cell membrane</keyword>
<evidence type="ECO:0000256" key="3">
    <source>
        <dbReference type="ARBA" id="ARBA00022475"/>
    </source>
</evidence>
<keyword evidence="5 7" id="KW-1133">Transmembrane helix</keyword>
<organism evidence="8 9">
    <name type="scientific">Yoonia maricola</name>
    <dbReference type="NCBI Taxonomy" id="420999"/>
    <lineage>
        <taxon>Bacteria</taxon>
        <taxon>Pseudomonadati</taxon>
        <taxon>Pseudomonadota</taxon>
        <taxon>Alphaproteobacteria</taxon>
        <taxon>Rhodobacterales</taxon>
        <taxon>Paracoccaceae</taxon>
        <taxon>Yoonia</taxon>
    </lineage>
</organism>
<comment type="caution">
    <text evidence="8">The sequence shown here is derived from an EMBL/GenBank/DDBJ whole genome shotgun (WGS) entry which is preliminary data.</text>
</comment>
<evidence type="ECO:0000313" key="8">
    <source>
        <dbReference type="EMBL" id="PJI91986.1"/>
    </source>
</evidence>
<dbReference type="GO" id="GO:0008324">
    <property type="term" value="F:monoatomic cation transmembrane transporter activity"/>
    <property type="evidence" value="ECO:0007669"/>
    <property type="project" value="InterPro"/>
</dbReference>
<dbReference type="EMBL" id="PGTY01000001">
    <property type="protein sequence ID" value="PJI91986.1"/>
    <property type="molecule type" value="Genomic_DNA"/>
</dbReference>
<proteinExistence type="inferred from homology"/>
<dbReference type="InterPro" id="IPR002758">
    <property type="entry name" value="Cation_antiport_E"/>
</dbReference>